<keyword evidence="4" id="KW-0233">DNA recombination</keyword>
<dbReference type="CDD" id="cd00796">
    <property type="entry name" value="INT_Rci_Hp1_C"/>
    <property type="match status" value="1"/>
</dbReference>
<evidence type="ECO:0000313" key="7">
    <source>
        <dbReference type="Proteomes" id="UP000238655"/>
    </source>
</evidence>
<feature type="domain" description="Tyr recombinase" evidence="5">
    <location>
        <begin position="162"/>
        <end position="338"/>
    </location>
</feature>
<dbReference type="Gene3D" id="1.10.443.10">
    <property type="entry name" value="Intergrase catalytic core"/>
    <property type="match status" value="1"/>
</dbReference>
<dbReference type="GO" id="GO:0003677">
    <property type="term" value="F:DNA binding"/>
    <property type="evidence" value="ECO:0007669"/>
    <property type="project" value="UniProtKB-KW"/>
</dbReference>
<evidence type="ECO:0000256" key="4">
    <source>
        <dbReference type="ARBA" id="ARBA00023172"/>
    </source>
</evidence>
<dbReference type="Proteomes" id="UP000238655">
    <property type="component" value="Chromosome 1"/>
</dbReference>
<gene>
    <name evidence="6" type="ORF">C3743_15505</name>
</gene>
<evidence type="ECO:0000313" key="6">
    <source>
        <dbReference type="EMBL" id="POZ81719.1"/>
    </source>
</evidence>
<reference evidence="6 7" key="1">
    <citation type="submission" date="2018-01" db="EMBL/GenBank/DDBJ databases">
        <title>Successful Treatment of Persistent Burkholderia cepacia Bacteremia with Ceftazidime-Avibactam.</title>
        <authorList>
            <person name="Tamma P."/>
            <person name="Fan Y."/>
            <person name="Bergman Y."/>
            <person name="Sick-Samuels A."/>
            <person name="Hsu A."/>
            <person name="Timp W."/>
            <person name="Simner P."/>
        </authorList>
    </citation>
    <scope>NUCLEOTIDE SEQUENCE [LARGE SCALE GENOMIC DNA]</scope>
    <source>
        <strain evidence="6 7">170816</strain>
    </source>
</reference>
<protein>
    <submittedName>
        <fullName evidence="6">Site-specific integrase</fullName>
    </submittedName>
</protein>
<comment type="similarity">
    <text evidence="1">Belongs to the 'phage' integrase family.</text>
</comment>
<accession>A0A2S5DRI4</accession>
<sequence length="364" mass="41501">MSIRKDKKSGFYHLDISAPDGTRIRRSAETRDKKAAQEYHDRLKADLWRQDKLGEKADRTFEDAAVRFLQQCAGQRDYAGKIRHVRYWRAQFGATPVRLLTADRIFDALPTHKLVDGEPRKLLAPGTRNRYVNTIRRMLNLCVEWEWLDRVPKLQRFEEPDVRVRWEPPAVIMAMINALRLPWMRDAAIVAVATGMRESELFGLRVSQLDLAQCNAWITHEGAKSKRARSVPLNEDAMSVLARRAETATDLVFTRGYTRGDGPPKLIGQIDKRDFAQACKAAGMVDFNWHDLRHTWASWHVQRGTPLMVLKELGGWETVAMVQKYAHLAPSHLAQHAGNVKFLSMSVEQKQKAPLSEAAQSLAA</sequence>
<dbReference type="EMBL" id="PQVP01000002">
    <property type="protein sequence ID" value="POZ81719.1"/>
    <property type="molecule type" value="Genomic_DNA"/>
</dbReference>
<dbReference type="Gene3D" id="1.10.150.130">
    <property type="match status" value="1"/>
</dbReference>
<dbReference type="AlphaFoldDB" id="A0A2S5DRI4"/>
<dbReference type="PANTHER" id="PTHR30349:SF64">
    <property type="entry name" value="PROPHAGE INTEGRASE INTD-RELATED"/>
    <property type="match status" value="1"/>
</dbReference>
<dbReference type="SUPFAM" id="SSF56349">
    <property type="entry name" value="DNA breaking-rejoining enzymes"/>
    <property type="match status" value="1"/>
</dbReference>
<dbReference type="PANTHER" id="PTHR30349">
    <property type="entry name" value="PHAGE INTEGRASE-RELATED"/>
    <property type="match status" value="1"/>
</dbReference>
<dbReference type="InterPro" id="IPR013762">
    <property type="entry name" value="Integrase-like_cat_sf"/>
</dbReference>
<dbReference type="InterPro" id="IPR010998">
    <property type="entry name" value="Integrase_recombinase_N"/>
</dbReference>
<dbReference type="PROSITE" id="PS51898">
    <property type="entry name" value="TYR_RECOMBINASE"/>
    <property type="match status" value="1"/>
</dbReference>
<dbReference type="InterPro" id="IPR050090">
    <property type="entry name" value="Tyrosine_recombinase_XerCD"/>
</dbReference>
<dbReference type="InterPro" id="IPR011010">
    <property type="entry name" value="DNA_brk_join_enz"/>
</dbReference>
<name>A0A2S5DRI4_9BURK</name>
<evidence type="ECO:0000256" key="1">
    <source>
        <dbReference type="ARBA" id="ARBA00008857"/>
    </source>
</evidence>
<proteinExistence type="inferred from homology"/>
<dbReference type="GO" id="GO:0006310">
    <property type="term" value="P:DNA recombination"/>
    <property type="evidence" value="ECO:0007669"/>
    <property type="project" value="UniProtKB-KW"/>
</dbReference>
<organism evidence="6 7">
    <name type="scientific">Burkholderia contaminans</name>
    <dbReference type="NCBI Taxonomy" id="488447"/>
    <lineage>
        <taxon>Bacteria</taxon>
        <taxon>Pseudomonadati</taxon>
        <taxon>Pseudomonadota</taxon>
        <taxon>Betaproteobacteria</taxon>
        <taxon>Burkholderiales</taxon>
        <taxon>Burkholderiaceae</taxon>
        <taxon>Burkholderia</taxon>
        <taxon>Burkholderia cepacia complex</taxon>
    </lineage>
</organism>
<evidence type="ECO:0000256" key="3">
    <source>
        <dbReference type="ARBA" id="ARBA00023125"/>
    </source>
</evidence>
<dbReference type="Pfam" id="PF00589">
    <property type="entry name" value="Phage_integrase"/>
    <property type="match status" value="1"/>
</dbReference>
<dbReference type="GO" id="GO:0015074">
    <property type="term" value="P:DNA integration"/>
    <property type="evidence" value="ECO:0007669"/>
    <property type="project" value="UniProtKB-KW"/>
</dbReference>
<keyword evidence="3" id="KW-0238">DNA-binding</keyword>
<comment type="caution">
    <text evidence="6">The sequence shown here is derived from an EMBL/GenBank/DDBJ whole genome shotgun (WGS) entry which is preliminary data.</text>
</comment>
<evidence type="ECO:0000256" key="2">
    <source>
        <dbReference type="ARBA" id="ARBA00022908"/>
    </source>
</evidence>
<evidence type="ECO:0000259" key="5">
    <source>
        <dbReference type="PROSITE" id="PS51898"/>
    </source>
</evidence>
<dbReference type="RefSeq" id="WP_089460825.1">
    <property type="nucleotide sequence ID" value="NZ_CM009575.1"/>
</dbReference>
<dbReference type="InterPro" id="IPR002104">
    <property type="entry name" value="Integrase_catalytic"/>
</dbReference>
<keyword evidence="2" id="KW-0229">DNA integration</keyword>